<dbReference type="RefSeq" id="WP_146921352.1">
    <property type="nucleotide sequence ID" value="NZ_CP042430.1"/>
</dbReference>
<evidence type="ECO:0000256" key="1">
    <source>
        <dbReference type="ARBA" id="ARBA00004651"/>
    </source>
</evidence>
<feature type="transmembrane region" description="Helical" evidence="7">
    <location>
        <begin position="110"/>
        <end position="134"/>
    </location>
</feature>
<proteinExistence type="inferred from homology"/>
<evidence type="ECO:0000256" key="6">
    <source>
        <dbReference type="ARBA" id="ARBA00023136"/>
    </source>
</evidence>
<name>A0A5B8U7I2_9ACTN</name>
<evidence type="ECO:0000259" key="8">
    <source>
        <dbReference type="PROSITE" id="PS50928"/>
    </source>
</evidence>
<comment type="similarity">
    <text evidence="7">Belongs to the binding-protein-dependent transport system permease family.</text>
</comment>
<comment type="subcellular location">
    <subcellularLocation>
        <location evidence="1 7">Cell membrane</location>
        <topology evidence="1 7">Multi-pass membrane protein</topology>
    </subcellularLocation>
</comment>
<evidence type="ECO:0000256" key="5">
    <source>
        <dbReference type="ARBA" id="ARBA00022989"/>
    </source>
</evidence>
<keyword evidence="3" id="KW-1003">Cell membrane</keyword>
<feature type="transmembrane region" description="Helical" evidence="7">
    <location>
        <begin position="263"/>
        <end position="288"/>
    </location>
</feature>
<sequence>MALRLAGVAGVAVAATASAWLLVHGLRPSLFAGETGSLPARFWHFLDRAFLHFDFGMSNAGSRRPVATRIREGAPADVSLLAGGLACGMTLGIAGALVCARRPRGLLSRVLQALAMVGLCAPVYVVGLMALLFFGADIGVVPLGLGIPLDYVPFGDGPLRWAGSLVAPWIVLGLPLASMTLRVMLGELVEVAGEDYVRMARAKGLGEGAVLRRHVLPAALGPTTMFASASMPLLLTNAVLVEQVFAIPGLFSDFTRSIGASNYPLIYGMTAVGAVLIGVTTMLFDLFLSWLDPRVRTGEQAG</sequence>
<feature type="transmembrane region" description="Helical" evidence="7">
    <location>
        <begin position="159"/>
        <end position="177"/>
    </location>
</feature>
<dbReference type="GO" id="GO:0005886">
    <property type="term" value="C:plasma membrane"/>
    <property type="evidence" value="ECO:0007669"/>
    <property type="project" value="UniProtKB-SubCell"/>
</dbReference>
<keyword evidence="6 7" id="KW-0472">Membrane</keyword>
<dbReference type="OrthoDB" id="147639at2"/>
<keyword evidence="5 7" id="KW-1133">Transmembrane helix</keyword>
<evidence type="ECO:0000313" key="10">
    <source>
        <dbReference type="Proteomes" id="UP000321805"/>
    </source>
</evidence>
<feature type="domain" description="ABC transmembrane type-1" evidence="8">
    <location>
        <begin position="74"/>
        <end position="288"/>
    </location>
</feature>
<dbReference type="Pfam" id="PF00528">
    <property type="entry name" value="BPD_transp_1"/>
    <property type="match status" value="1"/>
</dbReference>
<evidence type="ECO:0000313" key="9">
    <source>
        <dbReference type="EMBL" id="QEC49089.1"/>
    </source>
</evidence>
<dbReference type="GO" id="GO:0055085">
    <property type="term" value="P:transmembrane transport"/>
    <property type="evidence" value="ECO:0007669"/>
    <property type="project" value="InterPro"/>
</dbReference>
<accession>A0A5B8U7I2</accession>
<dbReference type="PANTHER" id="PTHR43163:SF9">
    <property type="entry name" value="ABC TRANSPORTER PERMEASE PROTEIN"/>
    <property type="match status" value="1"/>
</dbReference>
<dbReference type="SUPFAM" id="SSF161098">
    <property type="entry name" value="MetI-like"/>
    <property type="match status" value="1"/>
</dbReference>
<evidence type="ECO:0000256" key="7">
    <source>
        <dbReference type="RuleBase" id="RU363032"/>
    </source>
</evidence>
<evidence type="ECO:0000256" key="2">
    <source>
        <dbReference type="ARBA" id="ARBA00022448"/>
    </source>
</evidence>
<dbReference type="InterPro" id="IPR000515">
    <property type="entry name" value="MetI-like"/>
</dbReference>
<reference evidence="9 10" key="1">
    <citation type="journal article" date="2018" name="J. Microbiol.">
        <title>Baekduia soli gen. nov., sp. nov., a novel bacterium isolated from the soil of Baekdu Mountain and proposal of a novel family name, Baekduiaceae fam. nov.</title>
        <authorList>
            <person name="An D.S."/>
            <person name="Siddiqi M.Z."/>
            <person name="Kim K.H."/>
            <person name="Yu H.S."/>
            <person name="Im W.T."/>
        </authorList>
    </citation>
    <scope>NUCLEOTIDE SEQUENCE [LARGE SCALE GENOMIC DNA]</scope>
    <source>
        <strain evidence="9 10">BR7-21</strain>
    </source>
</reference>
<evidence type="ECO:0000256" key="3">
    <source>
        <dbReference type="ARBA" id="ARBA00022475"/>
    </source>
</evidence>
<feature type="transmembrane region" description="Helical" evidence="7">
    <location>
        <begin position="233"/>
        <end position="251"/>
    </location>
</feature>
<keyword evidence="4 7" id="KW-0812">Transmembrane</keyword>
<dbReference type="PANTHER" id="PTHR43163">
    <property type="entry name" value="DIPEPTIDE TRANSPORT SYSTEM PERMEASE PROTEIN DPPB-RELATED"/>
    <property type="match status" value="1"/>
</dbReference>
<dbReference type="AlphaFoldDB" id="A0A5B8U7I2"/>
<dbReference type="KEGG" id="bsol:FSW04_16905"/>
<dbReference type="Gene3D" id="1.10.3720.10">
    <property type="entry name" value="MetI-like"/>
    <property type="match status" value="1"/>
</dbReference>
<organism evidence="9 10">
    <name type="scientific">Baekduia soli</name>
    <dbReference type="NCBI Taxonomy" id="496014"/>
    <lineage>
        <taxon>Bacteria</taxon>
        <taxon>Bacillati</taxon>
        <taxon>Actinomycetota</taxon>
        <taxon>Thermoleophilia</taxon>
        <taxon>Solirubrobacterales</taxon>
        <taxon>Baekduiaceae</taxon>
        <taxon>Baekduia</taxon>
    </lineage>
</organism>
<feature type="transmembrane region" description="Helical" evidence="7">
    <location>
        <begin position="78"/>
        <end position="98"/>
    </location>
</feature>
<evidence type="ECO:0000256" key="4">
    <source>
        <dbReference type="ARBA" id="ARBA00022692"/>
    </source>
</evidence>
<protein>
    <submittedName>
        <fullName evidence="9">ABC transporter permease</fullName>
    </submittedName>
</protein>
<dbReference type="EMBL" id="CP042430">
    <property type="protein sequence ID" value="QEC49089.1"/>
    <property type="molecule type" value="Genomic_DNA"/>
</dbReference>
<dbReference type="InterPro" id="IPR035906">
    <property type="entry name" value="MetI-like_sf"/>
</dbReference>
<gene>
    <name evidence="9" type="ORF">FSW04_16905</name>
</gene>
<dbReference type="Proteomes" id="UP000321805">
    <property type="component" value="Chromosome"/>
</dbReference>
<dbReference type="PROSITE" id="PS50928">
    <property type="entry name" value="ABC_TM1"/>
    <property type="match status" value="1"/>
</dbReference>
<dbReference type="CDD" id="cd06261">
    <property type="entry name" value="TM_PBP2"/>
    <property type="match status" value="1"/>
</dbReference>
<keyword evidence="10" id="KW-1185">Reference proteome</keyword>
<keyword evidence="2 7" id="KW-0813">Transport</keyword>